<keyword evidence="5" id="KW-0808">Transferase</keyword>
<dbReference type="SMART" id="SM00796">
    <property type="entry name" value="AHS1"/>
    <property type="match status" value="1"/>
</dbReference>
<keyword evidence="1" id="KW-0547">Nucleotide-binding</keyword>
<name>A0A2R8B9G4_9RHOB</name>
<organism evidence="5 6">
    <name type="scientific">Ascidiaceihabitans donghaensis</name>
    <dbReference type="NCBI Taxonomy" id="1510460"/>
    <lineage>
        <taxon>Bacteria</taxon>
        <taxon>Pseudomonadati</taxon>
        <taxon>Pseudomonadota</taxon>
        <taxon>Alphaproteobacteria</taxon>
        <taxon>Rhodobacterales</taxon>
        <taxon>Paracoccaceae</taxon>
        <taxon>Ascidiaceihabitans</taxon>
    </lineage>
</organism>
<dbReference type="InterPro" id="IPR003833">
    <property type="entry name" value="CT_C_D"/>
</dbReference>
<evidence type="ECO:0000256" key="3">
    <source>
        <dbReference type="ARBA" id="ARBA00022840"/>
    </source>
</evidence>
<keyword evidence="2" id="KW-0378">Hydrolase</keyword>
<gene>
    <name evidence="5" type="primary">kipI_1</name>
    <name evidence="5" type="ORF">ASD8599_00414</name>
</gene>
<dbReference type="PANTHER" id="PTHR34698:SF2">
    <property type="entry name" value="5-OXOPROLINASE SUBUNIT B"/>
    <property type="match status" value="1"/>
</dbReference>
<dbReference type="GO" id="GO:0016787">
    <property type="term" value="F:hydrolase activity"/>
    <property type="evidence" value="ECO:0007669"/>
    <property type="project" value="UniProtKB-KW"/>
</dbReference>
<dbReference type="GO" id="GO:0016301">
    <property type="term" value="F:kinase activity"/>
    <property type="evidence" value="ECO:0007669"/>
    <property type="project" value="UniProtKB-KW"/>
</dbReference>
<sequence>MFETVFTTQHSPIARTWKTARVTHMTKAADTATLPLIRTVGLAGILVTFGNAMSDPANRGAIAFRAHVDALKWPEVSESMSSLVSAFFRIDLVKHDPAPLIRRLKQTLDGTDWLQAPLPQGRKRWAVPAVFGGDRAPQLQEAADVAGMSVEDAVHGLTQTTVRVLTVGFAPGQPYLGTLPENWNIPRLTGVTPNVPACSLVAAIRQLCLFPYATPTGWRHVGQTAFHPFQLNRDTPFALTPGDEMRFIAISDTELRDIEAFNENGLGGATWDAIP</sequence>
<dbReference type="SUPFAM" id="SSF50891">
    <property type="entry name" value="Cyclophilin-like"/>
    <property type="match status" value="1"/>
</dbReference>
<evidence type="ECO:0000256" key="1">
    <source>
        <dbReference type="ARBA" id="ARBA00022741"/>
    </source>
</evidence>
<feature type="domain" description="Carboxyltransferase" evidence="4">
    <location>
        <begin position="35"/>
        <end position="239"/>
    </location>
</feature>
<evidence type="ECO:0000313" key="6">
    <source>
        <dbReference type="Proteomes" id="UP000244880"/>
    </source>
</evidence>
<dbReference type="Gene3D" id="2.40.100.10">
    <property type="entry name" value="Cyclophilin-like"/>
    <property type="match status" value="1"/>
</dbReference>
<dbReference type="PANTHER" id="PTHR34698">
    <property type="entry name" value="5-OXOPROLINASE SUBUNIT B"/>
    <property type="match status" value="1"/>
</dbReference>
<evidence type="ECO:0000256" key="2">
    <source>
        <dbReference type="ARBA" id="ARBA00022801"/>
    </source>
</evidence>
<keyword evidence="6" id="KW-1185">Reference proteome</keyword>
<dbReference type="GO" id="GO:0005524">
    <property type="term" value="F:ATP binding"/>
    <property type="evidence" value="ECO:0007669"/>
    <property type="project" value="UniProtKB-KW"/>
</dbReference>
<evidence type="ECO:0000259" key="4">
    <source>
        <dbReference type="SMART" id="SM00796"/>
    </source>
</evidence>
<dbReference type="AlphaFoldDB" id="A0A2R8B9G4"/>
<dbReference type="Pfam" id="PF02682">
    <property type="entry name" value="CT_C_D"/>
    <property type="match status" value="1"/>
</dbReference>
<keyword evidence="5" id="KW-0418">Kinase</keyword>
<dbReference type="Proteomes" id="UP000244880">
    <property type="component" value="Unassembled WGS sequence"/>
</dbReference>
<evidence type="ECO:0000313" key="5">
    <source>
        <dbReference type="EMBL" id="SPH19679.1"/>
    </source>
</evidence>
<dbReference type="EMBL" id="OMOR01000001">
    <property type="protein sequence ID" value="SPH19679.1"/>
    <property type="molecule type" value="Genomic_DNA"/>
</dbReference>
<dbReference type="InterPro" id="IPR029000">
    <property type="entry name" value="Cyclophilin-like_dom_sf"/>
</dbReference>
<keyword evidence="3" id="KW-0067">ATP-binding</keyword>
<accession>A0A2R8B9G4</accession>
<dbReference type="InterPro" id="IPR010016">
    <property type="entry name" value="PxpB"/>
</dbReference>
<protein>
    <submittedName>
        <fullName evidence="5">Kinase A inhibitor</fullName>
    </submittedName>
</protein>
<reference evidence="5 6" key="1">
    <citation type="submission" date="2018-03" db="EMBL/GenBank/DDBJ databases">
        <authorList>
            <person name="Keele B.F."/>
        </authorList>
    </citation>
    <scope>NUCLEOTIDE SEQUENCE [LARGE SCALE GENOMIC DNA]</scope>
    <source>
        <strain evidence="5 6">CECT 8599</strain>
    </source>
</reference>
<dbReference type="SUPFAM" id="SSF160467">
    <property type="entry name" value="PH0987 N-terminal domain-like"/>
    <property type="match status" value="1"/>
</dbReference>
<proteinExistence type="predicted"/>